<dbReference type="PANTHER" id="PTHR43042">
    <property type="entry name" value="SAM-DEPENDENT METHYLTRANSFERASE"/>
    <property type="match status" value="1"/>
</dbReference>
<evidence type="ECO:0000256" key="3">
    <source>
        <dbReference type="ARBA" id="ARBA00022691"/>
    </source>
</evidence>
<dbReference type="SUPFAM" id="SSF53335">
    <property type="entry name" value="S-adenosyl-L-methionine-dependent methyltransferases"/>
    <property type="match status" value="1"/>
</dbReference>
<dbReference type="EMBL" id="QFQP01000008">
    <property type="protein sequence ID" value="PZR13979.1"/>
    <property type="molecule type" value="Genomic_DNA"/>
</dbReference>
<dbReference type="InterPro" id="IPR019614">
    <property type="entry name" value="SAM-dep_methyl-trfase"/>
</dbReference>
<evidence type="ECO:0000313" key="5">
    <source>
        <dbReference type="EMBL" id="PZR13979.1"/>
    </source>
</evidence>
<evidence type="ECO:0000313" key="6">
    <source>
        <dbReference type="Proteomes" id="UP000249061"/>
    </source>
</evidence>
<protein>
    <submittedName>
        <fullName evidence="5">Class I SAM-dependent rRNA methyltransferase</fullName>
    </submittedName>
</protein>
<dbReference type="PANTHER" id="PTHR43042:SF3">
    <property type="entry name" value="RIBOSOMAL RNA LARGE SUBUNIT METHYLTRANSFERASE YWBD-RELATED"/>
    <property type="match status" value="1"/>
</dbReference>
<dbReference type="Gene3D" id="3.40.50.150">
    <property type="entry name" value="Vaccinia Virus protein VP39"/>
    <property type="match status" value="1"/>
</dbReference>
<dbReference type="Gene3D" id="3.30.750.80">
    <property type="entry name" value="RNA methyltransferase domain (HRMD) like"/>
    <property type="match status" value="1"/>
</dbReference>
<accession>A0A2W5TEP8</accession>
<comment type="caution">
    <text evidence="5">The sequence shown here is derived from an EMBL/GenBank/DDBJ whole genome shotgun (WGS) entry which is preliminary data.</text>
</comment>
<dbReference type="Pfam" id="PF10672">
    <property type="entry name" value="Methyltrans_SAM"/>
    <property type="match status" value="1"/>
</dbReference>
<sequence>MIEGARGGVAPRRCFRRRRCCVVKPLVDALARRAKLPAATNCFRWSDEDLPGVTVDLFDDVAVLSLYRDAPDEAAIADAIAPHVRAVYVKRRPREARKVANESPEQLAPPMPLRGDAVEALIVEEQGAKFEIRPGNGLSVGLYLDARDARSWVRDNARERTVLNTFSYTCGFGVLARLGGARRAVNIDASRKVLDWGEKNLALNGFEADRYDFISGDTFDWLSRFAKKAEVFDLIVLDPPGFATTKTSRFTAQRDYHQLVAAAEKVLAKNGVLLAMCNVEQLSVRDFTQLVQRGFGSRKFKVRESFGASAVDFKQPSTLKCLVVDA</sequence>
<dbReference type="AlphaFoldDB" id="A0A2W5TEP8"/>
<evidence type="ECO:0000256" key="1">
    <source>
        <dbReference type="ARBA" id="ARBA00022603"/>
    </source>
</evidence>
<dbReference type="GO" id="GO:0032259">
    <property type="term" value="P:methylation"/>
    <property type="evidence" value="ECO:0007669"/>
    <property type="project" value="UniProtKB-KW"/>
</dbReference>
<reference evidence="5 6" key="1">
    <citation type="submission" date="2017-08" db="EMBL/GenBank/DDBJ databases">
        <title>Infants hospitalized years apart are colonized by the same room-sourced microbial strains.</title>
        <authorList>
            <person name="Brooks B."/>
            <person name="Olm M.R."/>
            <person name="Firek B.A."/>
            <person name="Baker R."/>
            <person name="Thomas B.C."/>
            <person name="Morowitz M.J."/>
            <person name="Banfield J.F."/>
        </authorList>
    </citation>
    <scope>NUCLEOTIDE SEQUENCE [LARGE SCALE GENOMIC DNA]</scope>
    <source>
        <strain evidence="5">S2_003_000_R2_14</strain>
    </source>
</reference>
<dbReference type="Proteomes" id="UP000249061">
    <property type="component" value="Unassembled WGS sequence"/>
</dbReference>
<keyword evidence="3" id="KW-0949">S-adenosyl-L-methionine</keyword>
<dbReference type="CDD" id="cd02440">
    <property type="entry name" value="AdoMet_MTases"/>
    <property type="match status" value="1"/>
</dbReference>
<dbReference type="GO" id="GO:0008168">
    <property type="term" value="F:methyltransferase activity"/>
    <property type="evidence" value="ECO:0007669"/>
    <property type="project" value="UniProtKB-KW"/>
</dbReference>
<feature type="domain" description="S-adenosylmethionine-dependent methyltransferase" evidence="4">
    <location>
        <begin position="113"/>
        <end position="283"/>
    </location>
</feature>
<gene>
    <name evidence="5" type="ORF">DI536_11695</name>
</gene>
<evidence type="ECO:0000259" key="4">
    <source>
        <dbReference type="Pfam" id="PF10672"/>
    </source>
</evidence>
<name>A0A2W5TEP8_9BACT</name>
<proteinExistence type="predicted"/>
<keyword evidence="1 5" id="KW-0489">Methyltransferase</keyword>
<organism evidence="5 6">
    <name type="scientific">Archangium gephyra</name>
    <dbReference type="NCBI Taxonomy" id="48"/>
    <lineage>
        <taxon>Bacteria</taxon>
        <taxon>Pseudomonadati</taxon>
        <taxon>Myxococcota</taxon>
        <taxon>Myxococcia</taxon>
        <taxon>Myxococcales</taxon>
        <taxon>Cystobacterineae</taxon>
        <taxon>Archangiaceae</taxon>
        <taxon>Archangium</taxon>
    </lineage>
</organism>
<keyword evidence="2 5" id="KW-0808">Transferase</keyword>
<dbReference type="InterPro" id="IPR029063">
    <property type="entry name" value="SAM-dependent_MTases_sf"/>
</dbReference>
<evidence type="ECO:0000256" key="2">
    <source>
        <dbReference type="ARBA" id="ARBA00022679"/>
    </source>
</evidence>